<sequence length="102" mass="11275">MVNTCDIENFTPQLPSVYKPERFCSRKLCCWMIGGAVVAVVIVVVVLGLVYGLQDNGCPSRLQCGDSFVESCPVGKRLYKIGTNECLRCPSPGQIQDDWQCK</sequence>
<reference evidence="2 3" key="1">
    <citation type="journal article" date="2024" name="Nat. Commun.">
        <title>Phylogenomics reveals the evolutionary origins of lichenization in chlorophyte algae.</title>
        <authorList>
            <person name="Puginier C."/>
            <person name="Libourel C."/>
            <person name="Otte J."/>
            <person name="Skaloud P."/>
            <person name="Haon M."/>
            <person name="Grisel S."/>
            <person name="Petersen M."/>
            <person name="Berrin J.G."/>
            <person name="Delaux P.M."/>
            <person name="Dal Grande F."/>
            <person name="Keller J."/>
        </authorList>
    </citation>
    <scope>NUCLEOTIDE SEQUENCE [LARGE SCALE GENOMIC DNA]</scope>
    <source>
        <strain evidence="2 3">SAG 2523</strain>
    </source>
</reference>
<keyword evidence="3" id="KW-1185">Reference proteome</keyword>
<evidence type="ECO:0008006" key="4">
    <source>
        <dbReference type="Google" id="ProtNLM"/>
    </source>
</evidence>
<evidence type="ECO:0000313" key="3">
    <source>
        <dbReference type="Proteomes" id="UP001485043"/>
    </source>
</evidence>
<keyword evidence="1" id="KW-0472">Membrane</keyword>
<feature type="transmembrane region" description="Helical" evidence="1">
    <location>
        <begin position="28"/>
        <end position="53"/>
    </location>
</feature>
<protein>
    <recommendedName>
        <fullName evidence="4">TNFR-Cys domain-containing protein</fullName>
    </recommendedName>
</protein>
<dbReference type="AlphaFoldDB" id="A0AAW1TG25"/>
<evidence type="ECO:0000256" key="1">
    <source>
        <dbReference type="SAM" id="Phobius"/>
    </source>
</evidence>
<evidence type="ECO:0000313" key="2">
    <source>
        <dbReference type="EMBL" id="KAK9867894.1"/>
    </source>
</evidence>
<proteinExistence type="predicted"/>
<keyword evidence="1" id="KW-1133">Transmembrane helix</keyword>
<keyword evidence="1" id="KW-0812">Transmembrane</keyword>
<dbReference type="Proteomes" id="UP001485043">
    <property type="component" value="Unassembled WGS sequence"/>
</dbReference>
<comment type="caution">
    <text evidence="2">The sequence shown here is derived from an EMBL/GenBank/DDBJ whole genome shotgun (WGS) entry which is preliminary data.</text>
</comment>
<name>A0AAW1TG25_9CHLO</name>
<dbReference type="EMBL" id="JALJOV010000057">
    <property type="protein sequence ID" value="KAK9867894.1"/>
    <property type="molecule type" value="Genomic_DNA"/>
</dbReference>
<accession>A0AAW1TG25</accession>
<organism evidence="2 3">
    <name type="scientific">Apatococcus fuscideae</name>
    <dbReference type="NCBI Taxonomy" id="2026836"/>
    <lineage>
        <taxon>Eukaryota</taxon>
        <taxon>Viridiplantae</taxon>
        <taxon>Chlorophyta</taxon>
        <taxon>core chlorophytes</taxon>
        <taxon>Trebouxiophyceae</taxon>
        <taxon>Chlorellales</taxon>
        <taxon>Chlorellaceae</taxon>
        <taxon>Apatococcus</taxon>
    </lineage>
</organism>
<gene>
    <name evidence="2" type="ORF">WJX84_005907</name>
</gene>